<dbReference type="PANTHER" id="PTHR47331">
    <property type="entry name" value="PHD-TYPE DOMAIN-CONTAINING PROTEIN"/>
    <property type="match status" value="1"/>
</dbReference>
<feature type="domain" description="Integrase catalytic" evidence="1">
    <location>
        <begin position="1"/>
        <end position="174"/>
    </location>
</feature>
<protein>
    <submittedName>
        <fullName evidence="3">Integrase catalytic domain-containing protein</fullName>
    </submittedName>
</protein>
<evidence type="ECO:0000313" key="2">
    <source>
        <dbReference type="Proteomes" id="UP000046395"/>
    </source>
</evidence>
<organism evidence="2 3">
    <name type="scientific">Trichuris muris</name>
    <name type="common">Mouse whipworm</name>
    <dbReference type="NCBI Taxonomy" id="70415"/>
    <lineage>
        <taxon>Eukaryota</taxon>
        <taxon>Metazoa</taxon>
        <taxon>Ecdysozoa</taxon>
        <taxon>Nematoda</taxon>
        <taxon>Enoplea</taxon>
        <taxon>Dorylaimia</taxon>
        <taxon>Trichinellida</taxon>
        <taxon>Trichuridae</taxon>
        <taxon>Trichuris</taxon>
    </lineage>
</organism>
<accession>A0A5S6QAT3</accession>
<dbReference type="InterPro" id="IPR012337">
    <property type="entry name" value="RNaseH-like_sf"/>
</dbReference>
<sequence>MEFFGPFEVTVKRSKEKRYGCIFTCMVSRAVHLELTPSLNPNSVIQAVKRLISRRGRPKIIVSDNGSSFVKAAKCLSKEWAEVDIEGLTASLSNLRIKWKFSPPHGPHFGGAWERLIGMAKKALIATLRGNSCTDEVLATIFAEVEALLNGRPLCYIGDDYSNPEPLAPFVLLTGT</sequence>
<dbReference type="PANTHER" id="PTHR47331:SF1">
    <property type="entry name" value="GAG-LIKE PROTEIN"/>
    <property type="match status" value="1"/>
</dbReference>
<evidence type="ECO:0000259" key="1">
    <source>
        <dbReference type="PROSITE" id="PS50994"/>
    </source>
</evidence>
<dbReference type="Gene3D" id="3.30.420.10">
    <property type="entry name" value="Ribonuclease H-like superfamily/Ribonuclease H"/>
    <property type="match status" value="1"/>
</dbReference>
<dbReference type="SUPFAM" id="SSF53098">
    <property type="entry name" value="Ribonuclease H-like"/>
    <property type="match status" value="1"/>
</dbReference>
<dbReference type="AlphaFoldDB" id="A0A5S6QAT3"/>
<dbReference type="GO" id="GO:0003676">
    <property type="term" value="F:nucleic acid binding"/>
    <property type="evidence" value="ECO:0007669"/>
    <property type="project" value="InterPro"/>
</dbReference>
<dbReference type="GO" id="GO:0015074">
    <property type="term" value="P:DNA integration"/>
    <property type="evidence" value="ECO:0007669"/>
    <property type="project" value="InterPro"/>
</dbReference>
<name>A0A5S6QAT3_TRIMR</name>
<dbReference type="PROSITE" id="PS50994">
    <property type="entry name" value="INTEGRASE"/>
    <property type="match status" value="1"/>
</dbReference>
<proteinExistence type="predicted"/>
<dbReference type="Pfam" id="PF00665">
    <property type="entry name" value="rve"/>
    <property type="match status" value="1"/>
</dbReference>
<keyword evidence="2" id="KW-1185">Reference proteome</keyword>
<reference evidence="3" key="1">
    <citation type="submission" date="2019-12" db="UniProtKB">
        <authorList>
            <consortium name="WormBaseParasite"/>
        </authorList>
    </citation>
    <scope>IDENTIFICATION</scope>
</reference>
<evidence type="ECO:0000313" key="3">
    <source>
        <dbReference type="WBParaSite" id="TMUE_1000004308.1"/>
    </source>
</evidence>
<dbReference type="Proteomes" id="UP000046395">
    <property type="component" value="Unassembled WGS sequence"/>
</dbReference>
<dbReference type="InterPro" id="IPR001584">
    <property type="entry name" value="Integrase_cat-core"/>
</dbReference>
<dbReference type="WBParaSite" id="TMUE_1000004308.1">
    <property type="protein sequence ID" value="TMUE_1000004308.1"/>
    <property type="gene ID" value="WBGene00298906"/>
</dbReference>
<dbReference type="STRING" id="70415.A0A5S6QAT3"/>
<dbReference type="InterPro" id="IPR036397">
    <property type="entry name" value="RNaseH_sf"/>
</dbReference>